<sequence length="67" mass="7301">MNKAHTVAYMALHLIVARGVLVLFSTMGFVALPLLEVVCGLNVVVFFCELTKNQLSKAGFHKLPIVS</sequence>
<name>A0A327NUL1_9BACT</name>
<feature type="transmembrane region" description="Helical" evidence="1">
    <location>
        <begin position="7"/>
        <end position="24"/>
    </location>
</feature>
<dbReference type="Proteomes" id="UP000249016">
    <property type="component" value="Unassembled WGS sequence"/>
</dbReference>
<comment type="caution">
    <text evidence="2">The sequence shown here is derived from an EMBL/GenBank/DDBJ whole genome shotgun (WGS) entry which is preliminary data.</text>
</comment>
<organism evidence="2 3">
    <name type="scientific">Spirosoma telluris</name>
    <dbReference type="NCBI Taxonomy" id="2183553"/>
    <lineage>
        <taxon>Bacteria</taxon>
        <taxon>Pseudomonadati</taxon>
        <taxon>Bacteroidota</taxon>
        <taxon>Cytophagia</taxon>
        <taxon>Cytophagales</taxon>
        <taxon>Cytophagaceae</taxon>
        <taxon>Spirosoma</taxon>
    </lineage>
</organism>
<reference evidence="2 3" key="1">
    <citation type="submission" date="2018-06" db="EMBL/GenBank/DDBJ databases">
        <title>Spirosoma sp. HMF3257 Genome sequencing and assembly.</title>
        <authorList>
            <person name="Kang H."/>
            <person name="Cha I."/>
            <person name="Kim H."/>
            <person name="Kang J."/>
            <person name="Joh K."/>
        </authorList>
    </citation>
    <scope>NUCLEOTIDE SEQUENCE [LARGE SCALE GENOMIC DNA]</scope>
    <source>
        <strain evidence="2 3">HMF3257</strain>
    </source>
</reference>
<gene>
    <name evidence="2" type="ORF">HMF3257_24260</name>
</gene>
<dbReference type="EMBL" id="QLII01000001">
    <property type="protein sequence ID" value="RAI76498.1"/>
    <property type="molecule type" value="Genomic_DNA"/>
</dbReference>
<dbReference type="AlphaFoldDB" id="A0A327NUL1"/>
<protein>
    <submittedName>
        <fullName evidence="2">Uncharacterized protein</fullName>
    </submittedName>
</protein>
<keyword evidence="1" id="KW-1133">Transmembrane helix</keyword>
<evidence type="ECO:0000256" key="1">
    <source>
        <dbReference type="SAM" id="Phobius"/>
    </source>
</evidence>
<accession>A0A327NUL1</accession>
<proteinExistence type="predicted"/>
<evidence type="ECO:0000313" key="3">
    <source>
        <dbReference type="Proteomes" id="UP000249016"/>
    </source>
</evidence>
<keyword evidence="1" id="KW-0812">Transmembrane</keyword>
<keyword evidence="1" id="KW-0472">Membrane</keyword>
<evidence type="ECO:0000313" key="2">
    <source>
        <dbReference type="EMBL" id="RAI76498.1"/>
    </source>
</evidence>
<keyword evidence="3" id="KW-1185">Reference proteome</keyword>